<dbReference type="Pfam" id="PF00440">
    <property type="entry name" value="TetR_N"/>
    <property type="match status" value="1"/>
</dbReference>
<dbReference type="Gene3D" id="1.10.357.10">
    <property type="entry name" value="Tetracycline Repressor, domain 2"/>
    <property type="match status" value="1"/>
</dbReference>
<dbReference type="RefSeq" id="WP_306887145.1">
    <property type="nucleotide sequence ID" value="NZ_JAUSUL010000004.1"/>
</dbReference>
<dbReference type="InterPro" id="IPR001647">
    <property type="entry name" value="HTH_TetR"/>
</dbReference>
<evidence type="ECO:0000256" key="1">
    <source>
        <dbReference type="ARBA" id="ARBA00023015"/>
    </source>
</evidence>
<reference evidence="6" key="1">
    <citation type="submission" date="2023-07" db="EMBL/GenBank/DDBJ databases">
        <title>Genomic Encyclopedia of Type Strains, Phase IV (KMG-IV): sequencing the most valuable type-strain genomes for metagenomic binning, comparative biology and taxonomic classification.</title>
        <authorList>
            <person name="Goeker M."/>
        </authorList>
    </citation>
    <scope>NUCLEOTIDE SEQUENCE</scope>
    <source>
        <strain evidence="6">DSM 21202</strain>
    </source>
</reference>
<evidence type="ECO:0000256" key="3">
    <source>
        <dbReference type="ARBA" id="ARBA00023163"/>
    </source>
</evidence>
<feature type="DNA-binding region" description="H-T-H motif" evidence="4">
    <location>
        <begin position="40"/>
        <end position="59"/>
    </location>
</feature>
<protein>
    <submittedName>
        <fullName evidence="6">TetR/AcrR family transcriptional repressor of nem operon</fullName>
    </submittedName>
</protein>
<keyword evidence="3" id="KW-0804">Transcription</keyword>
<dbReference type="Proteomes" id="UP001229244">
    <property type="component" value="Unassembled WGS sequence"/>
</dbReference>
<keyword evidence="2 4" id="KW-0238">DNA-binding</keyword>
<dbReference type="PANTHER" id="PTHR47506">
    <property type="entry name" value="TRANSCRIPTIONAL REGULATORY PROTEIN"/>
    <property type="match status" value="1"/>
</dbReference>
<proteinExistence type="predicted"/>
<dbReference type="EMBL" id="JAUSUL010000004">
    <property type="protein sequence ID" value="MDQ0317243.1"/>
    <property type="molecule type" value="Genomic_DNA"/>
</dbReference>
<feature type="domain" description="HTH tetR-type" evidence="5">
    <location>
        <begin position="17"/>
        <end position="77"/>
    </location>
</feature>
<dbReference type="SUPFAM" id="SSF46689">
    <property type="entry name" value="Homeodomain-like"/>
    <property type="match status" value="1"/>
</dbReference>
<evidence type="ECO:0000259" key="5">
    <source>
        <dbReference type="PROSITE" id="PS50977"/>
    </source>
</evidence>
<organism evidence="6 7">
    <name type="scientific">Amorphus orientalis</name>
    <dbReference type="NCBI Taxonomy" id="649198"/>
    <lineage>
        <taxon>Bacteria</taxon>
        <taxon>Pseudomonadati</taxon>
        <taxon>Pseudomonadota</taxon>
        <taxon>Alphaproteobacteria</taxon>
        <taxon>Hyphomicrobiales</taxon>
        <taxon>Amorphaceae</taxon>
        <taxon>Amorphus</taxon>
    </lineage>
</organism>
<dbReference type="PROSITE" id="PS50977">
    <property type="entry name" value="HTH_TETR_2"/>
    <property type="match status" value="1"/>
</dbReference>
<dbReference type="SUPFAM" id="SSF48498">
    <property type="entry name" value="Tetracyclin repressor-like, C-terminal domain"/>
    <property type="match status" value="1"/>
</dbReference>
<comment type="caution">
    <text evidence="6">The sequence shown here is derived from an EMBL/GenBank/DDBJ whole genome shotgun (WGS) entry which is preliminary data.</text>
</comment>
<sequence>MSDTATRPRSRPGRPREYDEAAALSAALQVFWTRGYEATTLDDLTGAMGLSRSSFYSAFGSKEQVFLAALSAYSEDALSALSEIAHRPEGEPVDAMLAALADPQGGPRGCLLVNCITELAPHNDRVAAIGRRHIDRIEQLFAEALSPSDPAAAIDRARALAALAIGTVTLRKSGLSPDAISAALAQGRALFASPQ</sequence>
<dbReference type="PANTHER" id="PTHR47506:SF1">
    <property type="entry name" value="HTH-TYPE TRANSCRIPTIONAL REGULATOR YJDC"/>
    <property type="match status" value="1"/>
</dbReference>
<accession>A0AAE3VS96</accession>
<dbReference type="GO" id="GO:0003677">
    <property type="term" value="F:DNA binding"/>
    <property type="evidence" value="ECO:0007669"/>
    <property type="project" value="UniProtKB-UniRule"/>
</dbReference>
<gene>
    <name evidence="6" type="ORF">J2S73_003720</name>
</gene>
<dbReference type="InterPro" id="IPR036271">
    <property type="entry name" value="Tet_transcr_reg_TetR-rel_C_sf"/>
</dbReference>
<evidence type="ECO:0000313" key="6">
    <source>
        <dbReference type="EMBL" id="MDQ0317243.1"/>
    </source>
</evidence>
<dbReference type="PRINTS" id="PR00455">
    <property type="entry name" value="HTHTETR"/>
</dbReference>
<keyword evidence="7" id="KW-1185">Reference proteome</keyword>
<dbReference type="AlphaFoldDB" id="A0AAE3VS96"/>
<dbReference type="InterPro" id="IPR009057">
    <property type="entry name" value="Homeodomain-like_sf"/>
</dbReference>
<evidence type="ECO:0000256" key="2">
    <source>
        <dbReference type="ARBA" id="ARBA00023125"/>
    </source>
</evidence>
<dbReference type="Gene3D" id="1.10.10.60">
    <property type="entry name" value="Homeodomain-like"/>
    <property type="match status" value="1"/>
</dbReference>
<evidence type="ECO:0000313" key="7">
    <source>
        <dbReference type="Proteomes" id="UP001229244"/>
    </source>
</evidence>
<evidence type="ECO:0000256" key="4">
    <source>
        <dbReference type="PROSITE-ProRule" id="PRU00335"/>
    </source>
</evidence>
<name>A0AAE3VS96_9HYPH</name>
<keyword evidence="1" id="KW-0805">Transcription regulation</keyword>